<accession>A0A2S2N9R0</accession>
<reference evidence="2" key="1">
    <citation type="submission" date="2018-04" db="EMBL/GenBank/DDBJ databases">
        <title>Transcriptome of Schizaphis graminum biotype I.</title>
        <authorList>
            <person name="Scully E.D."/>
            <person name="Geib S.M."/>
            <person name="Palmer N.A."/>
            <person name="Koch K."/>
            <person name="Bradshaw J."/>
            <person name="Heng-Moss T."/>
            <person name="Sarath G."/>
        </authorList>
    </citation>
    <scope>NUCLEOTIDE SEQUENCE</scope>
</reference>
<dbReference type="EMBL" id="GGMR01001355">
    <property type="protein sequence ID" value="MBY13974.1"/>
    <property type="molecule type" value="Transcribed_RNA"/>
</dbReference>
<protein>
    <submittedName>
        <fullName evidence="2">Uncharacterized protein</fullName>
    </submittedName>
</protein>
<feature type="region of interest" description="Disordered" evidence="1">
    <location>
        <begin position="81"/>
        <end position="221"/>
    </location>
</feature>
<organism evidence="2">
    <name type="scientific">Schizaphis graminum</name>
    <name type="common">Green bug aphid</name>
    <dbReference type="NCBI Taxonomy" id="13262"/>
    <lineage>
        <taxon>Eukaryota</taxon>
        <taxon>Metazoa</taxon>
        <taxon>Ecdysozoa</taxon>
        <taxon>Arthropoda</taxon>
        <taxon>Hexapoda</taxon>
        <taxon>Insecta</taxon>
        <taxon>Pterygota</taxon>
        <taxon>Neoptera</taxon>
        <taxon>Paraneoptera</taxon>
        <taxon>Hemiptera</taxon>
        <taxon>Sternorrhyncha</taxon>
        <taxon>Aphidomorpha</taxon>
        <taxon>Aphidoidea</taxon>
        <taxon>Aphididae</taxon>
        <taxon>Aphidini</taxon>
        <taxon>Schizaphis</taxon>
    </lineage>
</organism>
<feature type="region of interest" description="Disordered" evidence="1">
    <location>
        <begin position="1"/>
        <end position="21"/>
    </location>
</feature>
<dbReference type="AlphaFoldDB" id="A0A2S2N9R0"/>
<evidence type="ECO:0000256" key="1">
    <source>
        <dbReference type="SAM" id="MobiDB-lite"/>
    </source>
</evidence>
<gene>
    <name evidence="2" type="ORF">g.126055</name>
</gene>
<evidence type="ECO:0000313" key="2">
    <source>
        <dbReference type="EMBL" id="MBY13974.1"/>
    </source>
</evidence>
<sequence>MRGLSSTIDDTGGGCSSDVDRLQGNEAEDHFEPSLFNEYPPLPLSEDVHTAFLATNLLLLYLNLARLSTMSIGDAHQLPVTVNDRDDHDDDDNNGSPESAAAISITTAVQATAERRLSNERLPGEPGPSTDDRRPWPADATTSVARVPQRHYRHYRSDSCRPPPPTAMITVAASGSRATSRPKPRTRGPSPSIPFPVDVADRLRSPIASPSRPRQYGRRRSVQDAVTSAIMLQRHEGLQLQTTITLTDDTAAEPDAEQLQAPGAVREPGQEPRLVASIRLVHAIVILIIKLGLKDFYGLA</sequence>
<feature type="compositionally biased region" description="Basic and acidic residues" evidence="1">
    <location>
        <begin position="113"/>
        <end position="123"/>
    </location>
</feature>
<name>A0A2S2N9R0_SCHGA</name>
<proteinExistence type="predicted"/>